<sequence length="63" mass="6542">MTTYGAAAIAGFGAGLALATRIGRRDRACHPTFGRGLDESRASATYLAGYIRGFEDCGARTAT</sequence>
<reference evidence="2" key="1">
    <citation type="journal article" date="2019" name="Int. J. Syst. Evol. Microbiol.">
        <title>The Global Catalogue of Microorganisms (GCM) 10K type strain sequencing project: providing services to taxonomists for standard genome sequencing and annotation.</title>
        <authorList>
            <consortium name="The Broad Institute Genomics Platform"/>
            <consortium name="The Broad Institute Genome Sequencing Center for Infectious Disease"/>
            <person name="Wu L."/>
            <person name="Ma J."/>
        </authorList>
    </citation>
    <scope>NUCLEOTIDE SEQUENCE [LARGE SCALE GENOMIC DNA]</scope>
    <source>
        <strain evidence="2">JCM 17441</strain>
    </source>
</reference>
<proteinExistence type="predicted"/>
<protein>
    <submittedName>
        <fullName evidence="1">Uncharacterized protein</fullName>
    </submittedName>
</protein>
<evidence type="ECO:0000313" key="1">
    <source>
        <dbReference type="EMBL" id="GAA4263923.1"/>
    </source>
</evidence>
<keyword evidence="2" id="KW-1185">Reference proteome</keyword>
<name>A0ABP8DVN4_9ACTN</name>
<dbReference type="Proteomes" id="UP001500620">
    <property type="component" value="Unassembled WGS sequence"/>
</dbReference>
<gene>
    <name evidence="1" type="ORF">GCM10022255_112860</name>
</gene>
<evidence type="ECO:0000313" key="2">
    <source>
        <dbReference type="Proteomes" id="UP001500620"/>
    </source>
</evidence>
<comment type="caution">
    <text evidence="1">The sequence shown here is derived from an EMBL/GenBank/DDBJ whole genome shotgun (WGS) entry which is preliminary data.</text>
</comment>
<dbReference type="EMBL" id="BAABAT010000085">
    <property type="protein sequence ID" value="GAA4263923.1"/>
    <property type="molecule type" value="Genomic_DNA"/>
</dbReference>
<accession>A0ABP8DVN4</accession>
<organism evidence="1 2">
    <name type="scientific">Dactylosporangium darangshiense</name>
    <dbReference type="NCBI Taxonomy" id="579108"/>
    <lineage>
        <taxon>Bacteria</taxon>
        <taxon>Bacillati</taxon>
        <taxon>Actinomycetota</taxon>
        <taxon>Actinomycetes</taxon>
        <taxon>Micromonosporales</taxon>
        <taxon>Micromonosporaceae</taxon>
        <taxon>Dactylosporangium</taxon>
    </lineage>
</organism>